<feature type="transmembrane region" description="Helical" evidence="1">
    <location>
        <begin position="884"/>
        <end position="904"/>
    </location>
</feature>
<feature type="transmembrane region" description="Helical" evidence="1">
    <location>
        <begin position="858"/>
        <end position="877"/>
    </location>
</feature>
<dbReference type="AlphaFoldDB" id="A0A381V6L3"/>
<evidence type="ECO:0008006" key="3">
    <source>
        <dbReference type="Google" id="ProtNLM"/>
    </source>
</evidence>
<dbReference type="SUPFAM" id="SSF82714">
    <property type="entry name" value="Multidrug efflux transporter AcrB TolC docking domain, DN and DC subdomains"/>
    <property type="match status" value="2"/>
</dbReference>
<feature type="transmembrane region" description="Helical" evidence="1">
    <location>
        <begin position="348"/>
        <end position="365"/>
    </location>
</feature>
<dbReference type="InterPro" id="IPR001036">
    <property type="entry name" value="Acrflvin-R"/>
</dbReference>
<dbReference type="PRINTS" id="PR00702">
    <property type="entry name" value="ACRIFLAVINRP"/>
</dbReference>
<dbReference type="Gene3D" id="3.30.70.1320">
    <property type="entry name" value="Multidrug efflux transporter AcrB pore domain like"/>
    <property type="match status" value="1"/>
</dbReference>
<proteinExistence type="predicted"/>
<feature type="transmembrane region" description="Helical" evidence="1">
    <location>
        <begin position="6"/>
        <end position="23"/>
    </location>
</feature>
<dbReference type="Pfam" id="PF00873">
    <property type="entry name" value="ACR_tran"/>
    <property type="match status" value="1"/>
</dbReference>
<accession>A0A381V6L3</accession>
<organism evidence="2">
    <name type="scientific">marine metagenome</name>
    <dbReference type="NCBI Taxonomy" id="408172"/>
    <lineage>
        <taxon>unclassified sequences</taxon>
        <taxon>metagenomes</taxon>
        <taxon>ecological metagenomes</taxon>
    </lineage>
</organism>
<dbReference type="GO" id="GO:0042910">
    <property type="term" value="F:xenobiotic transmembrane transporter activity"/>
    <property type="evidence" value="ECO:0007669"/>
    <property type="project" value="TreeGrafter"/>
</dbReference>
<feature type="transmembrane region" description="Helical" evidence="1">
    <location>
        <begin position="447"/>
        <end position="470"/>
    </location>
</feature>
<dbReference type="SUPFAM" id="SSF82866">
    <property type="entry name" value="Multidrug efflux transporter AcrB transmembrane domain"/>
    <property type="match status" value="2"/>
</dbReference>
<feature type="non-terminal residue" evidence="2">
    <location>
        <position position="1012"/>
    </location>
</feature>
<keyword evidence="1" id="KW-0472">Membrane</keyword>
<gene>
    <name evidence="2" type="ORF">METZ01_LOCUS88262</name>
</gene>
<dbReference type="Gene3D" id="1.20.1640.10">
    <property type="entry name" value="Multidrug efflux transporter AcrB transmembrane domain"/>
    <property type="match status" value="2"/>
</dbReference>
<feature type="transmembrane region" description="Helical" evidence="1">
    <location>
        <begin position="956"/>
        <end position="975"/>
    </location>
</feature>
<dbReference type="Gene3D" id="3.30.70.1440">
    <property type="entry name" value="Multidrug efflux transporter AcrB pore domain"/>
    <property type="match status" value="1"/>
</dbReference>
<feature type="transmembrane region" description="Helical" evidence="1">
    <location>
        <begin position="910"/>
        <end position="935"/>
    </location>
</feature>
<evidence type="ECO:0000313" key="2">
    <source>
        <dbReference type="EMBL" id="SVA35408.1"/>
    </source>
</evidence>
<dbReference type="Gene3D" id="3.30.2090.10">
    <property type="entry name" value="Multidrug efflux transporter AcrB TolC docking domain, DN and DC subdomains"/>
    <property type="match status" value="2"/>
</dbReference>
<feature type="transmembrane region" description="Helical" evidence="1">
    <location>
        <begin position="519"/>
        <end position="541"/>
    </location>
</feature>
<reference evidence="2" key="1">
    <citation type="submission" date="2018-05" db="EMBL/GenBank/DDBJ databases">
        <authorList>
            <person name="Lanie J.A."/>
            <person name="Ng W.-L."/>
            <person name="Kazmierczak K.M."/>
            <person name="Andrzejewski T.M."/>
            <person name="Davidsen T.M."/>
            <person name="Wayne K.J."/>
            <person name="Tettelin H."/>
            <person name="Glass J.I."/>
            <person name="Rusch D."/>
            <person name="Podicherti R."/>
            <person name="Tsui H.-C.T."/>
            <person name="Winkler M.E."/>
        </authorList>
    </citation>
    <scope>NUCLEOTIDE SEQUENCE</scope>
</reference>
<dbReference type="EMBL" id="UINC01007859">
    <property type="protein sequence ID" value="SVA35408.1"/>
    <property type="molecule type" value="Genomic_DNA"/>
</dbReference>
<keyword evidence="1" id="KW-0812">Transmembrane</keyword>
<sequence>MAEHKVAANLLMIIILFAGALGVKNIKQEVFPEMDLDLIIVAVPYPGATPDEVEESIILPIEDSVSGITGIKKINATASENMGYIRIELQNDADKESVFDDVKSAVERLTTLPDEAETPQIQQPRIRREVLNLTLYGEAPARSLIEQAQMVRDSLLTHPDITQVDVEQPRGFEMTLEISSKTLQQHALTLNQVSRIISQATLDLPGGKIQTSGGDILIRTKEQRYTAADYANIPLLTTDQGILRLGDIARISDGFEESDIRSMFNGKPAENIKVFRVGKQTPTDVSNAVRSKMQELKSQLPSSIEMQIVNDRSLVLRDRINLLMKNLWLGLGLVFLTLALFLRIDLSFWIMMGIPISFAGALIAMPSLDTTINMISLFAFILVLGIVVDDAIVVGENIFAHQEMGKSPLKAAIDGAIEIGPPVLITILTTIAAFIPIYFIPGVTGNIFVNIPNVLIVVLLFSLIEAMLILPGHLSHLNRVISFFLAPLGKLLEKPRHFFSSGLIWISQKPFRKILGKCIAYRYAIFALGIIFILLCVGLVFGGHLRFTFFPKIDRDMISINARMPFGTPVSVSREIEGKMLRSAGDLLREYEVEAGHPVHEGIYSNVGRKGGHNTSVRVYLKPLDERGFASVEFSRRWRKSMGEIPGIEALNVRARHSMGSNYDIDLQLSHPDPTLLTSIVEQLKEDFAEYPGVSNIEDSTEDGKSEVQLRLSPAGSTLGLSSQDLTQQVRAAFQGVAVFKFLRGSDEVNLKLRLPFDERRYLRDLEDLVILAPGGERLPLRQVAELKYGQSYSSIRRVDSRRIISVRALVDSGISNTGQVKRSLEQELLPQIMAKYPQLQYTFEGAHRAQTNTMAGIRQGGIVALVLIFSLLALQFRSYLQPLIIMSAIPFGLVGAVLGHLLLGYNLSIISVLGLVALTGIVVNDSLILVDFINRARDRGESTIQAVLESGVRRFRPILLTTLTTFFGLLPMLFEQSLQARFLIPMAISLAFGVLFSTFVILVLTPVLYVI</sequence>
<evidence type="ECO:0000256" key="1">
    <source>
        <dbReference type="SAM" id="Phobius"/>
    </source>
</evidence>
<protein>
    <recommendedName>
        <fullName evidence="3">SSD domain-containing protein</fullName>
    </recommendedName>
</protein>
<dbReference type="SUPFAM" id="SSF82693">
    <property type="entry name" value="Multidrug efflux transporter AcrB pore domain, PN1, PN2, PC1 and PC2 subdomains"/>
    <property type="match status" value="2"/>
</dbReference>
<dbReference type="PANTHER" id="PTHR32063">
    <property type="match status" value="1"/>
</dbReference>
<keyword evidence="1" id="KW-1133">Transmembrane helix</keyword>
<feature type="transmembrane region" description="Helical" evidence="1">
    <location>
        <begin position="377"/>
        <end position="399"/>
    </location>
</feature>
<feature type="transmembrane region" description="Helical" evidence="1">
    <location>
        <begin position="322"/>
        <end position="342"/>
    </location>
</feature>
<dbReference type="PANTHER" id="PTHR32063:SF33">
    <property type="entry name" value="RND SUPERFAMILY EFFLUX PUMP PERMEASE COMPONENT"/>
    <property type="match status" value="1"/>
</dbReference>
<dbReference type="GO" id="GO:0005886">
    <property type="term" value="C:plasma membrane"/>
    <property type="evidence" value="ECO:0007669"/>
    <property type="project" value="TreeGrafter"/>
</dbReference>
<dbReference type="InterPro" id="IPR027463">
    <property type="entry name" value="AcrB_DN_DC_subdom"/>
</dbReference>
<dbReference type="Gene3D" id="3.30.70.1430">
    <property type="entry name" value="Multidrug efflux transporter AcrB pore domain"/>
    <property type="match status" value="2"/>
</dbReference>
<feature type="transmembrane region" description="Helical" evidence="1">
    <location>
        <begin position="987"/>
        <end position="1011"/>
    </location>
</feature>
<name>A0A381V6L3_9ZZZZ</name>
<feature type="transmembrane region" description="Helical" evidence="1">
    <location>
        <begin position="419"/>
        <end position="440"/>
    </location>
</feature>